<sequence length="148" mass="16497">MVLRPHVAINVKDLNQSIVFYTQLFGSEPVKVRPGYAKFDLEQPALNFTLNEGGEVIGGLNHLGIQVKSTEDVLATKERLQKEGLATFDEMNTTCCYARQDKIWVTSPDGHRWEVFTVLADAEEKSNESPVCCTLDEPKQTETDCGCS</sequence>
<dbReference type="Pfam" id="PF00903">
    <property type="entry name" value="Glyoxalase"/>
    <property type="match status" value="1"/>
</dbReference>
<dbReference type="RefSeq" id="WP_379865982.1">
    <property type="nucleotide sequence ID" value="NZ_JBHTBW010000046.1"/>
</dbReference>
<dbReference type="Gene3D" id="3.10.180.10">
    <property type="entry name" value="2,3-Dihydroxybiphenyl 1,2-Dioxygenase, domain 1"/>
    <property type="match status" value="1"/>
</dbReference>
<accession>A0ABW2RN17</accession>
<evidence type="ECO:0000259" key="1">
    <source>
        <dbReference type="PROSITE" id="PS51819"/>
    </source>
</evidence>
<dbReference type="SUPFAM" id="SSF54593">
    <property type="entry name" value="Glyoxalase/Bleomycin resistance protein/Dihydroxybiphenyl dioxygenase"/>
    <property type="match status" value="1"/>
</dbReference>
<evidence type="ECO:0000313" key="3">
    <source>
        <dbReference type="Proteomes" id="UP001596500"/>
    </source>
</evidence>
<dbReference type="PANTHER" id="PTHR41294">
    <property type="entry name" value="CADMIUM-INDUCED PROTEIN CADI"/>
    <property type="match status" value="1"/>
</dbReference>
<dbReference type="NCBIfam" id="NF041414">
    <property type="entry name" value="ArsI_CadI_VOC"/>
    <property type="match status" value="1"/>
</dbReference>
<proteinExistence type="predicted"/>
<dbReference type="EMBL" id="JBHTBW010000046">
    <property type="protein sequence ID" value="MFC7442239.1"/>
    <property type="molecule type" value="Genomic_DNA"/>
</dbReference>
<gene>
    <name evidence="2" type="ORF">ACFQNG_14185</name>
</gene>
<protein>
    <submittedName>
        <fullName evidence="2">ArsI/CadI family heavy metal resistance metalloenzyme</fullName>
    </submittedName>
</protein>
<dbReference type="Proteomes" id="UP001596500">
    <property type="component" value="Unassembled WGS sequence"/>
</dbReference>
<evidence type="ECO:0000313" key="2">
    <source>
        <dbReference type="EMBL" id="MFC7442239.1"/>
    </source>
</evidence>
<dbReference type="InterPro" id="IPR037523">
    <property type="entry name" value="VOC_core"/>
</dbReference>
<feature type="domain" description="VOC" evidence="1">
    <location>
        <begin position="3"/>
        <end position="118"/>
    </location>
</feature>
<dbReference type="PROSITE" id="PS51819">
    <property type="entry name" value="VOC"/>
    <property type="match status" value="1"/>
</dbReference>
<name>A0ABW2RN17_9BACL</name>
<reference evidence="3" key="1">
    <citation type="journal article" date="2019" name="Int. J. Syst. Evol. Microbiol.">
        <title>The Global Catalogue of Microorganisms (GCM) 10K type strain sequencing project: providing services to taxonomists for standard genome sequencing and annotation.</title>
        <authorList>
            <consortium name="The Broad Institute Genomics Platform"/>
            <consortium name="The Broad Institute Genome Sequencing Center for Infectious Disease"/>
            <person name="Wu L."/>
            <person name="Ma J."/>
        </authorList>
    </citation>
    <scope>NUCLEOTIDE SEQUENCE [LARGE SCALE GENOMIC DNA]</scope>
    <source>
        <strain evidence="3">CGMCC 1.12942</strain>
    </source>
</reference>
<dbReference type="InterPro" id="IPR004360">
    <property type="entry name" value="Glyas_Fos-R_dOase_dom"/>
</dbReference>
<dbReference type="InterPro" id="IPR049789">
    <property type="entry name" value="ArsI/CadI-like"/>
</dbReference>
<dbReference type="InterPro" id="IPR052393">
    <property type="entry name" value="Cadmium-induced_rsp"/>
</dbReference>
<dbReference type="PANTHER" id="PTHR41294:SF1">
    <property type="entry name" value="CADMIUM-INDUCED PROTEIN CADI"/>
    <property type="match status" value="1"/>
</dbReference>
<organism evidence="2 3">
    <name type="scientific">Laceyella putida</name>
    <dbReference type="NCBI Taxonomy" id="110101"/>
    <lineage>
        <taxon>Bacteria</taxon>
        <taxon>Bacillati</taxon>
        <taxon>Bacillota</taxon>
        <taxon>Bacilli</taxon>
        <taxon>Bacillales</taxon>
        <taxon>Thermoactinomycetaceae</taxon>
        <taxon>Laceyella</taxon>
    </lineage>
</organism>
<comment type="caution">
    <text evidence="2">The sequence shown here is derived from an EMBL/GenBank/DDBJ whole genome shotgun (WGS) entry which is preliminary data.</text>
</comment>
<dbReference type="InterPro" id="IPR029068">
    <property type="entry name" value="Glyas_Bleomycin-R_OHBP_Dase"/>
</dbReference>
<keyword evidence="3" id="KW-1185">Reference proteome</keyword>